<comment type="subcellular location">
    <subcellularLocation>
        <location evidence="1">Membrane</location>
        <topology evidence="1">Multi-pass membrane protein</topology>
    </subcellularLocation>
</comment>
<organism evidence="6">
    <name type="scientific">Mammaliicoccus sciuri</name>
    <name type="common">Staphylococcus sciuri</name>
    <dbReference type="NCBI Taxonomy" id="1296"/>
    <lineage>
        <taxon>Bacteria</taxon>
        <taxon>Bacillati</taxon>
        <taxon>Bacillota</taxon>
        <taxon>Bacilli</taxon>
        <taxon>Bacillales</taxon>
        <taxon>Staphylococcaceae</taxon>
        <taxon>Mammaliicoccus</taxon>
    </lineage>
</organism>
<evidence type="ECO:0000313" key="6">
    <source>
        <dbReference type="EMBL" id="QDR66108.1"/>
    </source>
</evidence>
<dbReference type="GO" id="GO:0005524">
    <property type="term" value="F:ATP binding"/>
    <property type="evidence" value="ECO:0007669"/>
    <property type="project" value="UniProtKB-UniRule"/>
</dbReference>
<evidence type="ECO:0000256" key="4">
    <source>
        <dbReference type="PROSITE-ProRule" id="PRU00289"/>
    </source>
</evidence>
<evidence type="ECO:0000256" key="1">
    <source>
        <dbReference type="ARBA" id="ARBA00004141"/>
    </source>
</evidence>
<keyword evidence="2 4" id="KW-0547">Nucleotide-binding</keyword>
<sequence>MVFKRGRMTTLKLPTQYVGKLSAFKVTKKYEGTDNQMIEVFINSALSGEYDHLANDPKDKNHKATYSVNQAKLRQFNQYAKEHGYSTGLAFMKDIIDYNYNELYGQKKNELNIDVPNNENDKDNLFLGWVKTDNSGDSSTDFINKQQNLYETQSELSIKQVLSDTTNSYKPIITDLFRYGSLLIGGAIGSGKTELVKLLILNIIKKHADYKTEIDILSEYQENYKVFNSVEYINYLNESQDDILRAYASEMSNRYRLFKNVKAKDLQSFNEKVSSEEKLSKKFLIIDGYKGSEKSDNLLLRLIQKCRAAGIVVIFTYVTKPYNEQTDHRLDGQLRNNVVNKIALRVNTGVESNTVIGKTGAENLPVYGSFMMNNIISQSHEPIPIYYLQATDKLIEFQLNKQ</sequence>
<keyword evidence="6" id="KW-0614">Plasmid</keyword>
<gene>
    <name evidence="6" type="ORF">FPV13_14500</name>
</gene>
<dbReference type="GO" id="GO:0003677">
    <property type="term" value="F:DNA binding"/>
    <property type="evidence" value="ECO:0007669"/>
    <property type="project" value="InterPro"/>
</dbReference>
<reference evidence="6" key="1">
    <citation type="submission" date="2019-07" db="EMBL/GenBank/DDBJ databases">
        <title>Draft Genome Sequence of Megaplasmid-Bearing Staphylococcus scuiri strain B9-58B Isolated from Retail Pork.</title>
        <authorList>
            <person name="Neyaz L."/>
            <person name="Karki A.B."/>
            <person name="Fakhr M.K."/>
        </authorList>
    </citation>
    <scope>NUCLEOTIDE SEQUENCE</scope>
    <source>
        <strain evidence="6">B9-58B</strain>
        <plasmid evidence="6">pSSLNP162</plasmid>
    </source>
</reference>
<dbReference type="RefSeq" id="WP_152292156.1">
    <property type="nucleotide sequence ID" value="NZ_CP041918.1"/>
</dbReference>
<dbReference type="EMBL" id="CP041918">
    <property type="protein sequence ID" value="QDR66108.1"/>
    <property type="molecule type" value="Genomic_DNA"/>
</dbReference>
<dbReference type="InterPro" id="IPR002543">
    <property type="entry name" value="FtsK_dom"/>
</dbReference>
<dbReference type="PROSITE" id="PS50901">
    <property type="entry name" value="FTSK"/>
    <property type="match status" value="1"/>
</dbReference>
<evidence type="ECO:0000256" key="2">
    <source>
        <dbReference type="ARBA" id="ARBA00022741"/>
    </source>
</evidence>
<dbReference type="Gene3D" id="3.40.50.300">
    <property type="entry name" value="P-loop containing nucleotide triphosphate hydrolases"/>
    <property type="match status" value="1"/>
</dbReference>
<dbReference type="PANTHER" id="PTHR22683">
    <property type="entry name" value="SPORULATION PROTEIN RELATED"/>
    <property type="match status" value="1"/>
</dbReference>
<dbReference type="PANTHER" id="PTHR22683:SF41">
    <property type="entry name" value="DNA TRANSLOCASE FTSK"/>
    <property type="match status" value="1"/>
</dbReference>
<protein>
    <recommendedName>
        <fullName evidence="5">FtsK domain-containing protein</fullName>
    </recommendedName>
</protein>
<name>A0A517CMB1_MAMSC</name>
<proteinExistence type="predicted"/>
<geneLocation type="plasmid" evidence="6">
    <name>pSSLNP162</name>
</geneLocation>
<dbReference type="SUPFAM" id="SSF52540">
    <property type="entry name" value="P-loop containing nucleoside triphosphate hydrolases"/>
    <property type="match status" value="1"/>
</dbReference>
<accession>A0A517CMB1</accession>
<feature type="domain" description="FtsK" evidence="5">
    <location>
        <begin position="169"/>
        <end position="353"/>
    </location>
</feature>
<keyword evidence="3 4" id="KW-0067">ATP-binding</keyword>
<evidence type="ECO:0000256" key="3">
    <source>
        <dbReference type="ARBA" id="ARBA00022840"/>
    </source>
</evidence>
<evidence type="ECO:0000259" key="5">
    <source>
        <dbReference type="PROSITE" id="PS50901"/>
    </source>
</evidence>
<dbReference type="InterPro" id="IPR027417">
    <property type="entry name" value="P-loop_NTPase"/>
</dbReference>
<feature type="binding site" evidence="4">
    <location>
        <begin position="186"/>
        <end position="193"/>
    </location>
    <ligand>
        <name>ATP</name>
        <dbReference type="ChEBI" id="CHEBI:30616"/>
    </ligand>
</feature>
<dbReference type="Pfam" id="PF01580">
    <property type="entry name" value="FtsK_SpoIIIE"/>
    <property type="match status" value="1"/>
</dbReference>
<dbReference type="GO" id="GO:0016020">
    <property type="term" value="C:membrane"/>
    <property type="evidence" value="ECO:0007669"/>
    <property type="project" value="UniProtKB-SubCell"/>
</dbReference>
<dbReference type="AlphaFoldDB" id="A0A517CMB1"/>
<dbReference type="InterPro" id="IPR050206">
    <property type="entry name" value="FtsK/SpoIIIE/SftA"/>
</dbReference>